<sequence>MRREFPGFTAGNSLSSNFFASFLFPDSRVGLLKRAKTVSRGIGVRVFPAACPSTLTSTGSGPIWRAKLGTIR</sequence>
<keyword evidence="2" id="KW-1185">Reference proteome</keyword>
<reference evidence="1 2" key="1">
    <citation type="journal article" date="2011" name="PLoS Genet.">
        <title>Azospirillum genomes reveal transition of bacteria from aquatic to terrestrial environments.</title>
        <authorList>
            <person name="Wisniewski-Dye F."/>
            <person name="Borziak K."/>
            <person name="Khalsa-Moyers G."/>
            <person name="Alexandre G."/>
            <person name="Sukharnikov L.O."/>
            <person name="Wuichet K."/>
            <person name="Hurst G.B."/>
            <person name="McDonald W.H."/>
            <person name="Robertson J.S."/>
            <person name="Barbe V."/>
            <person name="Calteau A."/>
            <person name="Rouy Z."/>
            <person name="Mangenot S."/>
            <person name="Prigent-Combaret C."/>
            <person name="Normand P."/>
            <person name="Boyer M."/>
            <person name="Siguier P."/>
            <person name="Dessaux Y."/>
            <person name="Elmerich C."/>
            <person name="Condemine G."/>
            <person name="Krishnen G."/>
            <person name="Kennedy I."/>
            <person name="Paterson A.H."/>
            <person name="Gonzalez V."/>
            <person name="Mavingui P."/>
            <person name="Zhulin I.B."/>
        </authorList>
    </citation>
    <scope>NUCLEOTIDE SEQUENCE [LARGE SCALE GENOMIC DNA]</scope>
    <source>
        <strain evidence="1 2">Sp245</strain>
    </source>
</reference>
<gene>
    <name evidence="1" type="ORF">AZOBR_100026</name>
</gene>
<dbReference type="AlphaFoldDB" id="A0A9P1JQ76"/>
<dbReference type="Proteomes" id="UP000007319">
    <property type="component" value="Chromosome"/>
</dbReference>
<evidence type="ECO:0000313" key="1">
    <source>
        <dbReference type="EMBL" id="CCC97640.1"/>
    </source>
</evidence>
<dbReference type="KEGG" id="abs:AZOBR_100026"/>
<protein>
    <submittedName>
        <fullName evidence="1">Uncharacterized protein</fullName>
    </submittedName>
</protein>
<accession>A0A9P1JQ76</accession>
<proteinExistence type="predicted"/>
<organism evidence="1 2">
    <name type="scientific">Azospirillum baldaniorum</name>
    <dbReference type="NCBI Taxonomy" id="1064539"/>
    <lineage>
        <taxon>Bacteria</taxon>
        <taxon>Pseudomonadati</taxon>
        <taxon>Pseudomonadota</taxon>
        <taxon>Alphaproteobacteria</taxon>
        <taxon>Rhodospirillales</taxon>
        <taxon>Azospirillaceae</taxon>
        <taxon>Azospirillum</taxon>
    </lineage>
</organism>
<evidence type="ECO:0000313" key="2">
    <source>
        <dbReference type="Proteomes" id="UP000007319"/>
    </source>
</evidence>
<name>A0A9P1JQ76_9PROT</name>
<dbReference type="EMBL" id="HE577327">
    <property type="protein sequence ID" value="CCC97640.1"/>
    <property type="molecule type" value="Genomic_DNA"/>
</dbReference>